<dbReference type="EMBL" id="QGGO01000039">
    <property type="protein sequence ID" value="PWK17035.1"/>
    <property type="molecule type" value="Genomic_DNA"/>
</dbReference>
<dbReference type="Pfam" id="PF02518">
    <property type="entry name" value="HATPase_c"/>
    <property type="match status" value="1"/>
</dbReference>
<evidence type="ECO:0000313" key="16">
    <source>
        <dbReference type="EMBL" id="PWK17035.1"/>
    </source>
</evidence>
<dbReference type="InterPro" id="IPR001789">
    <property type="entry name" value="Sig_transdc_resp-reg_receiver"/>
</dbReference>
<dbReference type="InterPro" id="IPR036097">
    <property type="entry name" value="HisK_dim/P_sf"/>
</dbReference>
<keyword evidence="8" id="KW-0902">Two-component regulatory system</keyword>
<dbReference type="InterPro" id="IPR036890">
    <property type="entry name" value="HATPase_C_sf"/>
</dbReference>
<dbReference type="PROSITE" id="PS01124">
    <property type="entry name" value="HTH_ARAC_FAMILY_2"/>
    <property type="match status" value="1"/>
</dbReference>
<dbReference type="InterPro" id="IPR009057">
    <property type="entry name" value="Homeodomain-like_sf"/>
</dbReference>
<evidence type="ECO:0000256" key="6">
    <source>
        <dbReference type="ARBA" id="ARBA00022777"/>
    </source>
</evidence>
<dbReference type="SUPFAM" id="SSF52172">
    <property type="entry name" value="CheY-like"/>
    <property type="match status" value="1"/>
</dbReference>
<dbReference type="Gene3D" id="2.60.40.10">
    <property type="entry name" value="Immunoglobulins"/>
    <property type="match status" value="1"/>
</dbReference>
<dbReference type="FunFam" id="1.10.287.130:FF:000045">
    <property type="entry name" value="Two-component system sensor histidine kinase/response regulator"/>
    <property type="match status" value="1"/>
</dbReference>
<evidence type="ECO:0000256" key="11">
    <source>
        <dbReference type="ARBA" id="ARBA00023163"/>
    </source>
</evidence>
<dbReference type="CDD" id="cd17574">
    <property type="entry name" value="REC_OmpR"/>
    <property type="match status" value="1"/>
</dbReference>
<evidence type="ECO:0000313" key="17">
    <source>
        <dbReference type="Proteomes" id="UP000245489"/>
    </source>
</evidence>
<evidence type="ECO:0000259" key="13">
    <source>
        <dbReference type="PROSITE" id="PS01124"/>
    </source>
</evidence>
<protein>
    <recommendedName>
        <fullName evidence="2">histidine kinase</fullName>
        <ecNumber evidence="2">2.7.13.3</ecNumber>
    </recommendedName>
</protein>
<dbReference type="InterPro" id="IPR011006">
    <property type="entry name" value="CheY-like_superfamily"/>
</dbReference>
<evidence type="ECO:0000256" key="7">
    <source>
        <dbReference type="ARBA" id="ARBA00022840"/>
    </source>
</evidence>
<dbReference type="PROSITE" id="PS50110">
    <property type="entry name" value="RESPONSE_REGULATORY"/>
    <property type="match status" value="1"/>
</dbReference>
<feature type="domain" description="HTH araC/xylS-type" evidence="13">
    <location>
        <begin position="1259"/>
        <end position="1358"/>
    </location>
</feature>
<keyword evidence="4" id="KW-0808">Transferase</keyword>
<dbReference type="InterPro" id="IPR018062">
    <property type="entry name" value="HTH_AraC-typ_CS"/>
</dbReference>
<dbReference type="Pfam" id="PF00512">
    <property type="entry name" value="HisKA"/>
    <property type="match status" value="1"/>
</dbReference>
<dbReference type="InterPro" id="IPR015943">
    <property type="entry name" value="WD40/YVTN_repeat-like_dom_sf"/>
</dbReference>
<sequence length="1362" mass="155201">MQLRAIILFVYFLSCCSFLSIAQLRFERIGNQQGLSQNTIHKIFQDKKGFIWFATSDGLNKYDGYNFTIYRHIFDDPNSISSSNISTINEDIHGNLWIGTADGGINKLDRQTGKFFHVLKTDINQDVSNISVSDIIVTKDDKVWVSTYRYGLLVFDNKKNTVQWRKNEAEPITTNDISHIIQDRYGNVLMGGHYGQILQFSADNTVKTFTIENNLTPKKNQITCFFEDPQGNIMIGTRGNGIYKMDLRTRKISQIFYNPQKIDLDNLIMSMAYDQQGTLWFGTESGVILLKNGNLASPIHLVSDPDSDMGLNSLAIQTVFVDRDNNIWIGTWEAGLNVHYHKQAKFTLYRHKTNTSQSLLRDKVNAIVAEDDDRVWIGTNNGFSLLDRRSNSFKHYINDPSTSTFSNNNDVNFLYKDRQGDLSILTWGIGLKMLKKTSNAIVNYPYIADGSRPKLTCIHESKNANQFWVGTQDIGVLTFNKQTGKFAPVADLNKEGILSERHINCILEDSRGNLWIGTYNSGIFIYNLQTHKIEHFQESGLDGSIKGNHVFQILEDSQKRIWVATNGGGFALYQSPTNTFKTWTIQDGLPNNTVKGIVEDAHHNLWLSTNKGLSNFIIQSNSFKNYTQANGLQGSEFVINAYSKNKKGEVFFGGTGGMNIFHPDSLTESNDVPPVYISGLRLFNKPVSVGQKDSPLHKDILETDEISFTSDQNVFSIEYTALDFQQLKNNQYAYVLEGFDHDWNYVGTQRIASYTNLNPGEYTFWVRASNNDGVWNNQMAFIKIIILPPWYKTWWAWCIYALVIVGSIYALRRVIQVRERFRSDIKLQEREKDQIQELDRLKTNFFTNISHEFRTPLTLIISPLERYLAESSDLPEAQRKRTESIYRNAKQLQKLINQLLDLSKLEAGRLSPEITQSDMVEFIEKITYSFQDLASHRNISLKFTSSSEQIMAYFDGDIIEKIITNLLSNAFKFSKDGGEVSVEVIVNPADNEKVIVKVSDTGIGIAQKNLRNIFNRFYQVHDKTQPQVVGTGVGLALCKELVELHKGEILVSSRVGHGTVFSVHLPIARNAFDVKWIRDNVVLQKEQELLLKNIAQNAKKQGKPTSLADAAIILIAEDNEDLRAYIKEIFVENYQILEADNGKDAFELAQQHLPDIIISDWMMPMMTGVELCENVKTNAKTSHIPVIILTSKSSNESKQVGLETGADDYITKPFNANLLEVRVKNILENRKNLRQLFGKSPKLKPKEITLNSSDEHFLERAIRIIEENISNPALDIQFLEEELKMSNMQLYRKLKSLTNLSGNEFIKNVRLKKAIQLLESENYSVSEVAYKVGFNDPSYFTRIFKKEYGKAPSEYVEKSLDI</sequence>
<dbReference type="InterPro" id="IPR013783">
    <property type="entry name" value="Ig-like_fold"/>
</dbReference>
<evidence type="ECO:0000256" key="9">
    <source>
        <dbReference type="ARBA" id="ARBA00023015"/>
    </source>
</evidence>
<evidence type="ECO:0000256" key="8">
    <source>
        <dbReference type="ARBA" id="ARBA00023012"/>
    </source>
</evidence>
<dbReference type="Pfam" id="PF00072">
    <property type="entry name" value="Response_reg"/>
    <property type="match status" value="1"/>
</dbReference>
<evidence type="ECO:0000256" key="2">
    <source>
        <dbReference type="ARBA" id="ARBA00012438"/>
    </source>
</evidence>
<keyword evidence="9" id="KW-0805">Transcription regulation</keyword>
<comment type="caution">
    <text evidence="16">The sequence shown here is derived from an EMBL/GenBank/DDBJ whole genome shotgun (WGS) entry which is preliminary data.</text>
</comment>
<evidence type="ECO:0000256" key="5">
    <source>
        <dbReference type="ARBA" id="ARBA00022741"/>
    </source>
</evidence>
<keyword evidence="7" id="KW-0067">ATP-binding</keyword>
<dbReference type="PANTHER" id="PTHR43547:SF2">
    <property type="entry name" value="HYBRID SIGNAL TRANSDUCTION HISTIDINE KINASE C"/>
    <property type="match status" value="1"/>
</dbReference>
<gene>
    <name evidence="16" type="ORF">LV89_04589</name>
</gene>
<evidence type="ECO:0000259" key="15">
    <source>
        <dbReference type="PROSITE" id="PS50110"/>
    </source>
</evidence>
<dbReference type="Gene3D" id="1.10.10.60">
    <property type="entry name" value="Homeodomain-like"/>
    <property type="match status" value="1"/>
</dbReference>
<dbReference type="SUPFAM" id="SSF55874">
    <property type="entry name" value="ATPase domain of HSP90 chaperone/DNA topoisomerase II/histidine kinase"/>
    <property type="match status" value="1"/>
</dbReference>
<dbReference type="Gene3D" id="2.130.10.10">
    <property type="entry name" value="YVTN repeat-like/Quinoprotein amine dehydrogenase"/>
    <property type="match status" value="2"/>
</dbReference>
<evidence type="ECO:0000256" key="4">
    <source>
        <dbReference type="ARBA" id="ARBA00022679"/>
    </source>
</evidence>
<dbReference type="Gene3D" id="1.10.287.130">
    <property type="match status" value="1"/>
</dbReference>
<dbReference type="FunFam" id="2.60.40.10:FF:000791">
    <property type="entry name" value="Two-component system sensor histidine kinase/response regulator"/>
    <property type="match status" value="1"/>
</dbReference>
<dbReference type="InterPro" id="IPR011047">
    <property type="entry name" value="Quinoprotein_ADH-like_sf"/>
</dbReference>
<evidence type="ECO:0000259" key="14">
    <source>
        <dbReference type="PROSITE" id="PS50109"/>
    </source>
</evidence>
<dbReference type="OrthoDB" id="9797097at2"/>
<evidence type="ECO:0000256" key="10">
    <source>
        <dbReference type="ARBA" id="ARBA00023125"/>
    </source>
</evidence>
<dbReference type="InterPro" id="IPR003594">
    <property type="entry name" value="HATPase_dom"/>
</dbReference>
<evidence type="ECO:0000256" key="1">
    <source>
        <dbReference type="ARBA" id="ARBA00000085"/>
    </source>
</evidence>
<keyword evidence="3 12" id="KW-0597">Phosphoprotein</keyword>
<dbReference type="InterPro" id="IPR018060">
    <property type="entry name" value="HTH_AraC"/>
</dbReference>
<dbReference type="Gene3D" id="3.30.565.10">
    <property type="entry name" value="Histidine kinase-like ATPase, C-terminal domain"/>
    <property type="match status" value="1"/>
</dbReference>
<dbReference type="PROSITE" id="PS00041">
    <property type="entry name" value="HTH_ARAC_FAMILY_1"/>
    <property type="match status" value="1"/>
</dbReference>
<keyword evidence="10" id="KW-0238">DNA-binding</keyword>
<dbReference type="SUPFAM" id="SSF47384">
    <property type="entry name" value="Homodimeric domain of signal transducing histidine kinase"/>
    <property type="match status" value="1"/>
</dbReference>
<dbReference type="InterPro" id="IPR011123">
    <property type="entry name" value="Y_Y_Y"/>
</dbReference>
<dbReference type="FunFam" id="3.30.565.10:FF:000037">
    <property type="entry name" value="Hybrid sensor histidine kinase/response regulator"/>
    <property type="match status" value="1"/>
</dbReference>
<comment type="catalytic activity">
    <reaction evidence="1">
        <text>ATP + protein L-histidine = ADP + protein N-phospho-L-histidine.</text>
        <dbReference type="EC" id="2.7.13.3"/>
    </reaction>
</comment>
<dbReference type="SMART" id="SM00342">
    <property type="entry name" value="HTH_ARAC"/>
    <property type="match status" value="1"/>
</dbReference>
<dbReference type="PROSITE" id="PS50109">
    <property type="entry name" value="HIS_KIN"/>
    <property type="match status" value="1"/>
</dbReference>
<dbReference type="GO" id="GO:0043565">
    <property type="term" value="F:sequence-specific DNA binding"/>
    <property type="evidence" value="ECO:0007669"/>
    <property type="project" value="InterPro"/>
</dbReference>
<dbReference type="CDD" id="cd00082">
    <property type="entry name" value="HisKA"/>
    <property type="match status" value="1"/>
</dbReference>
<keyword evidence="11" id="KW-0804">Transcription</keyword>
<dbReference type="PRINTS" id="PR00344">
    <property type="entry name" value="BCTRLSENSOR"/>
</dbReference>
<keyword evidence="17" id="KW-1185">Reference proteome</keyword>
<feature type="modified residue" description="4-aspartylphosphate" evidence="12">
    <location>
        <position position="1160"/>
    </location>
</feature>
<dbReference type="GO" id="GO:0000155">
    <property type="term" value="F:phosphorelay sensor kinase activity"/>
    <property type="evidence" value="ECO:0007669"/>
    <property type="project" value="InterPro"/>
</dbReference>
<dbReference type="SUPFAM" id="SSF46689">
    <property type="entry name" value="Homeodomain-like"/>
    <property type="match status" value="1"/>
</dbReference>
<dbReference type="EC" id="2.7.13.3" evidence="2"/>
<dbReference type="RefSeq" id="WP_109745236.1">
    <property type="nucleotide sequence ID" value="NZ_QGGO01000039.1"/>
</dbReference>
<keyword evidence="5" id="KW-0547">Nucleotide-binding</keyword>
<feature type="domain" description="Response regulatory" evidence="15">
    <location>
        <begin position="1112"/>
        <end position="1227"/>
    </location>
</feature>
<dbReference type="Pfam" id="PF07495">
    <property type="entry name" value="Y_Y_Y"/>
    <property type="match status" value="1"/>
</dbReference>
<dbReference type="Pfam" id="PF12833">
    <property type="entry name" value="HTH_18"/>
    <property type="match status" value="1"/>
</dbReference>
<dbReference type="InterPro" id="IPR003661">
    <property type="entry name" value="HisK_dim/P_dom"/>
</dbReference>
<feature type="domain" description="Histidine kinase" evidence="14">
    <location>
        <begin position="848"/>
        <end position="1069"/>
    </location>
</feature>
<dbReference type="Proteomes" id="UP000245489">
    <property type="component" value="Unassembled WGS sequence"/>
</dbReference>
<organism evidence="16 17">
    <name type="scientific">Arcicella aurantiaca</name>
    <dbReference type="NCBI Taxonomy" id="591202"/>
    <lineage>
        <taxon>Bacteria</taxon>
        <taxon>Pseudomonadati</taxon>
        <taxon>Bacteroidota</taxon>
        <taxon>Cytophagia</taxon>
        <taxon>Cytophagales</taxon>
        <taxon>Flectobacillaceae</taxon>
        <taxon>Arcicella</taxon>
    </lineage>
</organism>
<name>A0A316DGL1_9BACT</name>
<dbReference type="Gene3D" id="3.40.50.2300">
    <property type="match status" value="1"/>
</dbReference>
<dbReference type="InterPro" id="IPR004358">
    <property type="entry name" value="Sig_transdc_His_kin-like_C"/>
</dbReference>
<evidence type="ECO:0000256" key="3">
    <source>
        <dbReference type="ARBA" id="ARBA00022553"/>
    </source>
</evidence>
<dbReference type="SMART" id="SM00387">
    <property type="entry name" value="HATPase_c"/>
    <property type="match status" value="1"/>
</dbReference>
<dbReference type="GO" id="GO:0005524">
    <property type="term" value="F:ATP binding"/>
    <property type="evidence" value="ECO:0007669"/>
    <property type="project" value="UniProtKB-KW"/>
</dbReference>
<dbReference type="InterPro" id="IPR005467">
    <property type="entry name" value="His_kinase_dom"/>
</dbReference>
<proteinExistence type="predicted"/>
<dbReference type="GO" id="GO:0003700">
    <property type="term" value="F:DNA-binding transcription factor activity"/>
    <property type="evidence" value="ECO:0007669"/>
    <property type="project" value="InterPro"/>
</dbReference>
<accession>A0A316DGL1</accession>
<evidence type="ECO:0000256" key="12">
    <source>
        <dbReference type="PROSITE-ProRule" id="PRU00169"/>
    </source>
</evidence>
<dbReference type="InterPro" id="IPR011110">
    <property type="entry name" value="Reg_prop"/>
</dbReference>
<keyword evidence="6 16" id="KW-0418">Kinase</keyword>
<dbReference type="Pfam" id="PF07494">
    <property type="entry name" value="Reg_prop"/>
    <property type="match status" value="8"/>
</dbReference>
<dbReference type="SMART" id="SM00448">
    <property type="entry name" value="REC"/>
    <property type="match status" value="1"/>
</dbReference>
<dbReference type="SUPFAM" id="SSF50998">
    <property type="entry name" value="Quinoprotein alcohol dehydrogenase-like"/>
    <property type="match status" value="1"/>
</dbReference>
<reference evidence="16 17" key="1">
    <citation type="submission" date="2018-05" db="EMBL/GenBank/DDBJ databases">
        <title>Genomic Encyclopedia of Archaeal and Bacterial Type Strains, Phase II (KMG-II): from individual species to whole genera.</title>
        <authorList>
            <person name="Goeker M."/>
        </authorList>
    </citation>
    <scope>NUCLEOTIDE SEQUENCE [LARGE SCALE GENOMIC DNA]</scope>
    <source>
        <strain evidence="16 17">DSM 22214</strain>
    </source>
</reference>
<dbReference type="PANTHER" id="PTHR43547">
    <property type="entry name" value="TWO-COMPONENT HISTIDINE KINASE"/>
    <property type="match status" value="1"/>
</dbReference>
<dbReference type="SMART" id="SM00388">
    <property type="entry name" value="HisKA"/>
    <property type="match status" value="1"/>
</dbReference>